<evidence type="ECO:0000313" key="3">
    <source>
        <dbReference type="Proteomes" id="UP000717996"/>
    </source>
</evidence>
<organism evidence="2 3">
    <name type="scientific">Rhizopus oryzae</name>
    <name type="common">Mucormycosis agent</name>
    <name type="synonym">Rhizopus arrhizus var. delemar</name>
    <dbReference type="NCBI Taxonomy" id="64495"/>
    <lineage>
        <taxon>Eukaryota</taxon>
        <taxon>Fungi</taxon>
        <taxon>Fungi incertae sedis</taxon>
        <taxon>Mucoromycota</taxon>
        <taxon>Mucoromycotina</taxon>
        <taxon>Mucoromycetes</taxon>
        <taxon>Mucorales</taxon>
        <taxon>Mucorineae</taxon>
        <taxon>Rhizopodaceae</taxon>
        <taxon>Rhizopus</taxon>
    </lineage>
</organism>
<comment type="caution">
    <text evidence="2">The sequence shown here is derived from an EMBL/GenBank/DDBJ whole genome shotgun (WGS) entry which is preliminary data.</text>
</comment>
<feature type="region of interest" description="Disordered" evidence="1">
    <location>
        <begin position="1"/>
        <end position="29"/>
    </location>
</feature>
<evidence type="ECO:0000313" key="2">
    <source>
        <dbReference type="EMBL" id="KAG1549268.1"/>
    </source>
</evidence>
<sequence length="218" mass="26024">MMSLEEERTTKRKGSVTFDLPPPTVNEEQQELLSPCNPTIDIRAQAVPDTMLVALFDREREMKELVEHNKSFFSSLESFLNEKWPRFENTIYVPRTQMSDIEWITRISKALEPVPPLLEKFKELVGYLGEEEEEVRDKVELRQIRNRLDHLSKEAYPQFFINCKETMSDEEYKLFIETLFDTSTMKDELWEKKIRQQLKPWPNVLEQLEEIIAYEIEE</sequence>
<dbReference type="OrthoDB" id="5279943at2759"/>
<dbReference type="Proteomes" id="UP000717996">
    <property type="component" value="Unassembled WGS sequence"/>
</dbReference>
<dbReference type="AlphaFoldDB" id="A0A9P6YIA9"/>
<reference evidence="2" key="1">
    <citation type="journal article" date="2020" name="Microb. Genom.">
        <title>Genetic diversity of clinical and environmental Mucorales isolates obtained from an investigation of mucormycosis cases among solid organ transplant recipients.</title>
        <authorList>
            <person name="Nguyen M.H."/>
            <person name="Kaul D."/>
            <person name="Muto C."/>
            <person name="Cheng S.J."/>
            <person name="Richter R.A."/>
            <person name="Bruno V.M."/>
            <person name="Liu G."/>
            <person name="Beyhan S."/>
            <person name="Sundermann A.J."/>
            <person name="Mounaud S."/>
            <person name="Pasculle A.W."/>
            <person name="Nierman W.C."/>
            <person name="Driscoll E."/>
            <person name="Cumbie R."/>
            <person name="Clancy C.J."/>
            <person name="Dupont C.L."/>
        </authorList>
    </citation>
    <scope>NUCLEOTIDE SEQUENCE</scope>
    <source>
        <strain evidence="2">GL16</strain>
    </source>
</reference>
<proteinExistence type="predicted"/>
<gene>
    <name evidence="2" type="ORF">G6F51_003154</name>
</gene>
<protein>
    <submittedName>
        <fullName evidence="2">Uncharacterized protein</fullName>
    </submittedName>
</protein>
<evidence type="ECO:0000256" key="1">
    <source>
        <dbReference type="SAM" id="MobiDB-lite"/>
    </source>
</evidence>
<dbReference type="EMBL" id="JAANIT010000300">
    <property type="protein sequence ID" value="KAG1549268.1"/>
    <property type="molecule type" value="Genomic_DNA"/>
</dbReference>
<accession>A0A9P6YIA9</accession>
<name>A0A9P6YIA9_RHIOR</name>